<evidence type="ECO:0000313" key="3">
    <source>
        <dbReference type="Proteomes" id="UP000228934"/>
    </source>
</evidence>
<dbReference type="AlphaFoldDB" id="A0A2G9Q1F1"/>
<organism evidence="2 3">
    <name type="scientific">Aquarana catesbeiana</name>
    <name type="common">American bullfrog</name>
    <name type="synonym">Rana catesbeiana</name>
    <dbReference type="NCBI Taxonomy" id="8400"/>
    <lineage>
        <taxon>Eukaryota</taxon>
        <taxon>Metazoa</taxon>
        <taxon>Chordata</taxon>
        <taxon>Craniata</taxon>
        <taxon>Vertebrata</taxon>
        <taxon>Euteleostomi</taxon>
        <taxon>Amphibia</taxon>
        <taxon>Batrachia</taxon>
        <taxon>Anura</taxon>
        <taxon>Neobatrachia</taxon>
        <taxon>Ranoidea</taxon>
        <taxon>Ranidae</taxon>
        <taxon>Aquarana</taxon>
    </lineage>
</organism>
<sequence length="65" mass="7000">MQRMEEGQQVLCEALILEALNKGPPPRPPSPPGPHSPPPGPTPPSATSPTAQPQLGMKRERKTRK</sequence>
<feature type="compositionally biased region" description="Pro residues" evidence="1">
    <location>
        <begin position="23"/>
        <end position="46"/>
    </location>
</feature>
<accession>A0A2G9Q1F1</accession>
<evidence type="ECO:0000256" key="1">
    <source>
        <dbReference type="SAM" id="MobiDB-lite"/>
    </source>
</evidence>
<feature type="region of interest" description="Disordered" evidence="1">
    <location>
        <begin position="19"/>
        <end position="65"/>
    </location>
</feature>
<protein>
    <submittedName>
        <fullName evidence="2">Uncharacterized protein</fullName>
    </submittedName>
</protein>
<reference evidence="3" key="1">
    <citation type="journal article" date="2017" name="Nat. Commun.">
        <title>The North American bullfrog draft genome provides insight into hormonal regulation of long noncoding RNA.</title>
        <authorList>
            <person name="Hammond S.A."/>
            <person name="Warren R.L."/>
            <person name="Vandervalk B.P."/>
            <person name="Kucuk E."/>
            <person name="Khan H."/>
            <person name="Gibb E.A."/>
            <person name="Pandoh P."/>
            <person name="Kirk H."/>
            <person name="Zhao Y."/>
            <person name="Jones M."/>
            <person name="Mungall A.J."/>
            <person name="Coope R."/>
            <person name="Pleasance S."/>
            <person name="Moore R.A."/>
            <person name="Holt R.A."/>
            <person name="Round J.M."/>
            <person name="Ohora S."/>
            <person name="Walle B.V."/>
            <person name="Veldhoen N."/>
            <person name="Helbing C.C."/>
            <person name="Birol I."/>
        </authorList>
    </citation>
    <scope>NUCLEOTIDE SEQUENCE [LARGE SCALE GENOMIC DNA]</scope>
</reference>
<dbReference type="EMBL" id="KZ370061">
    <property type="protein sequence ID" value="PIO09434.1"/>
    <property type="molecule type" value="Genomic_DNA"/>
</dbReference>
<evidence type="ECO:0000313" key="2">
    <source>
        <dbReference type="EMBL" id="PIO09434.1"/>
    </source>
</evidence>
<dbReference type="Proteomes" id="UP000228934">
    <property type="component" value="Unassembled WGS sequence"/>
</dbReference>
<name>A0A2G9Q1F1_AQUCT</name>
<keyword evidence="3" id="KW-1185">Reference proteome</keyword>
<proteinExistence type="predicted"/>
<gene>
    <name evidence="2" type="ORF">AB205_0053460</name>
</gene>